<name>A0ABT9G3F2_LEPDI</name>
<proteinExistence type="predicted"/>
<keyword evidence="3" id="KW-1185">Reference proteome</keyword>
<reference evidence="2 3" key="1">
    <citation type="submission" date="2023-08" db="EMBL/GenBank/DDBJ databases">
        <authorList>
            <person name="Roldan D.M."/>
            <person name="Menes R.J."/>
        </authorList>
    </citation>
    <scope>NUCLEOTIDE SEQUENCE [LARGE SCALE GENOMIC DNA]</scope>
    <source>
        <strain evidence="2 3">CCM 2812</strain>
    </source>
</reference>
<evidence type="ECO:0000313" key="2">
    <source>
        <dbReference type="EMBL" id="MDP4301021.1"/>
    </source>
</evidence>
<evidence type="ECO:0000313" key="3">
    <source>
        <dbReference type="Proteomes" id="UP001235760"/>
    </source>
</evidence>
<organism evidence="2 3">
    <name type="scientific">Leptothrix discophora</name>
    <dbReference type="NCBI Taxonomy" id="89"/>
    <lineage>
        <taxon>Bacteria</taxon>
        <taxon>Pseudomonadati</taxon>
        <taxon>Pseudomonadota</taxon>
        <taxon>Betaproteobacteria</taxon>
        <taxon>Burkholderiales</taxon>
        <taxon>Sphaerotilaceae</taxon>
        <taxon>Leptothrix</taxon>
    </lineage>
</organism>
<evidence type="ECO:0008006" key="4">
    <source>
        <dbReference type="Google" id="ProtNLM"/>
    </source>
</evidence>
<comment type="caution">
    <text evidence="2">The sequence shown here is derived from an EMBL/GenBank/DDBJ whole genome shotgun (WGS) entry which is preliminary data.</text>
</comment>
<dbReference type="RefSeq" id="WP_305749567.1">
    <property type="nucleotide sequence ID" value="NZ_JAUZEE010000004.1"/>
</dbReference>
<accession>A0ABT9G3F2</accession>
<dbReference type="EMBL" id="JAUZEE010000004">
    <property type="protein sequence ID" value="MDP4301021.1"/>
    <property type="molecule type" value="Genomic_DNA"/>
</dbReference>
<keyword evidence="1" id="KW-0812">Transmembrane</keyword>
<evidence type="ECO:0000256" key="1">
    <source>
        <dbReference type="SAM" id="Phobius"/>
    </source>
</evidence>
<feature type="transmembrane region" description="Helical" evidence="1">
    <location>
        <begin position="69"/>
        <end position="90"/>
    </location>
</feature>
<sequence>MQHALVSGKKLVHPRMTSSLQSGFHATNRLPKSRTQIQFTSNLDLPPFTHGRLAANFRNPRGETRMQRFIKLSAVMAAVIAAPAFAAATMDANLELDTKFGNQSRGVSQGGRVEFNVGGKAGGDAGFVAARC</sequence>
<protein>
    <recommendedName>
        <fullName evidence="4">Porin</fullName>
    </recommendedName>
</protein>
<gene>
    <name evidence="2" type="ORF">Q8X39_10275</name>
</gene>
<dbReference type="Proteomes" id="UP001235760">
    <property type="component" value="Unassembled WGS sequence"/>
</dbReference>
<keyword evidence="1" id="KW-1133">Transmembrane helix</keyword>
<keyword evidence="1" id="KW-0472">Membrane</keyword>